<keyword evidence="2" id="KW-1185">Reference proteome</keyword>
<gene>
    <name evidence="1" type="ORF">ANCCEY_10072</name>
</gene>
<dbReference type="InterPro" id="IPR029063">
    <property type="entry name" value="SAM-dependent_MTases_sf"/>
</dbReference>
<evidence type="ECO:0000313" key="2">
    <source>
        <dbReference type="Proteomes" id="UP000054495"/>
    </source>
</evidence>
<dbReference type="Proteomes" id="UP000054495">
    <property type="component" value="Unassembled WGS sequence"/>
</dbReference>
<evidence type="ECO:0008006" key="3">
    <source>
        <dbReference type="Google" id="ProtNLM"/>
    </source>
</evidence>
<dbReference type="EMBL" id="KE125158">
    <property type="protein sequence ID" value="EPB70834.1"/>
    <property type="molecule type" value="Genomic_DNA"/>
</dbReference>
<organism evidence="1 2">
    <name type="scientific">Ancylostoma ceylanicum</name>
    <dbReference type="NCBI Taxonomy" id="53326"/>
    <lineage>
        <taxon>Eukaryota</taxon>
        <taxon>Metazoa</taxon>
        <taxon>Ecdysozoa</taxon>
        <taxon>Nematoda</taxon>
        <taxon>Chromadorea</taxon>
        <taxon>Rhabditida</taxon>
        <taxon>Rhabditina</taxon>
        <taxon>Rhabditomorpha</taxon>
        <taxon>Strongyloidea</taxon>
        <taxon>Ancylostomatidae</taxon>
        <taxon>Ancylostomatinae</taxon>
        <taxon>Ancylostoma</taxon>
    </lineage>
</organism>
<proteinExistence type="predicted"/>
<evidence type="ECO:0000313" key="1">
    <source>
        <dbReference type="EMBL" id="EPB70834.1"/>
    </source>
</evidence>
<accession>A0A0D6LFV1</accession>
<dbReference type="Gene3D" id="3.40.50.150">
    <property type="entry name" value="Vaccinia Virus protein VP39"/>
    <property type="match status" value="1"/>
</dbReference>
<sequence>MTHELSSLYDKLFISGKCAVCDAFLVAIEGEAMSYALLDAHIEIMFYCDGVKLSRESDAAVLSLGLGGGMLHGFLRHHFPKMNITSVEISARVANVASKWFDLKLDDRHSLIITDGVKFVEEQALKG</sequence>
<protein>
    <recommendedName>
        <fullName evidence="3">Methyltransferase type 11 domain-containing protein</fullName>
    </recommendedName>
</protein>
<dbReference type="AlphaFoldDB" id="A0A0D6LFV1"/>
<reference evidence="1 2" key="1">
    <citation type="submission" date="2013-05" db="EMBL/GenBank/DDBJ databases">
        <title>Draft genome of the parasitic nematode Anyclostoma ceylanicum.</title>
        <authorList>
            <person name="Mitreva M."/>
        </authorList>
    </citation>
    <scope>NUCLEOTIDE SEQUENCE [LARGE SCALE GENOMIC DNA]</scope>
</reference>
<name>A0A0D6LFV1_9BILA</name>
<dbReference type="SUPFAM" id="SSF53335">
    <property type="entry name" value="S-adenosyl-L-methionine-dependent methyltransferases"/>
    <property type="match status" value="1"/>
</dbReference>